<evidence type="ECO:0000256" key="2">
    <source>
        <dbReference type="ARBA" id="ARBA00023125"/>
    </source>
</evidence>
<evidence type="ECO:0000313" key="5">
    <source>
        <dbReference type="EMBL" id="QIK74908.1"/>
    </source>
</evidence>
<dbReference type="EMBL" id="CP049866">
    <property type="protein sequence ID" value="QIK74908.1"/>
    <property type="molecule type" value="Genomic_DNA"/>
</dbReference>
<evidence type="ECO:0000259" key="4">
    <source>
        <dbReference type="PROSITE" id="PS50043"/>
    </source>
</evidence>
<keyword evidence="2" id="KW-0238">DNA-binding</keyword>
<dbReference type="PANTHER" id="PTHR44688">
    <property type="entry name" value="DNA-BINDING TRANSCRIPTIONAL ACTIVATOR DEVR_DOSR"/>
    <property type="match status" value="1"/>
</dbReference>
<dbReference type="AlphaFoldDB" id="A0A6G7YE46"/>
<gene>
    <name evidence="5" type="ORF">G7071_05165</name>
</gene>
<keyword evidence="6" id="KW-1185">Reference proteome</keyword>
<dbReference type="InterPro" id="IPR016032">
    <property type="entry name" value="Sig_transdc_resp-reg_C-effctor"/>
</dbReference>
<dbReference type="PANTHER" id="PTHR44688:SF16">
    <property type="entry name" value="DNA-BINDING TRANSCRIPTIONAL ACTIVATOR DEVR_DOSR"/>
    <property type="match status" value="1"/>
</dbReference>
<dbReference type="GO" id="GO:0003677">
    <property type="term" value="F:DNA binding"/>
    <property type="evidence" value="ECO:0007669"/>
    <property type="project" value="UniProtKB-KW"/>
</dbReference>
<name>A0A6G7YE46_9ACTN</name>
<proteinExistence type="predicted"/>
<dbReference type="InterPro" id="IPR000792">
    <property type="entry name" value="Tscrpt_reg_LuxR_C"/>
</dbReference>
<protein>
    <submittedName>
        <fullName evidence="5">Helix-turn-helix transcriptional regulator</fullName>
    </submittedName>
</protein>
<evidence type="ECO:0000256" key="3">
    <source>
        <dbReference type="ARBA" id="ARBA00023163"/>
    </source>
</evidence>
<keyword evidence="3" id="KW-0804">Transcription</keyword>
<dbReference type="SMART" id="SM00421">
    <property type="entry name" value="HTH_LUXR"/>
    <property type="match status" value="1"/>
</dbReference>
<dbReference type="InterPro" id="IPR036388">
    <property type="entry name" value="WH-like_DNA-bd_sf"/>
</dbReference>
<dbReference type="RefSeq" id="WP_166315743.1">
    <property type="nucleotide sequence ID" value="NZ_CP049866.1"/>
</dbReference>
<dbReference type="PROSITE" id="PS50043">
    <property type="entry name" value="HTH_LUXR_2"/>
    <property type="match status" value="1"/>
</dbReference>
<dbReference type="CDD" id="cd06170">
    <property type="entry name" value="LuxR_C_like"/>
    <property type="match status" value="1"/>
</dbReference>
<dbReference type="Pfam" id="PF00196">
    <property type="entry name" value="GerE"/>
    <property type="match status" value="1"/>
</dbReference>
<keyword evidence="1" id="KW-0805">Transcription regulation</keyword>
<dbReference type="GO" id="GO:0006355">
    <property type="term" value="P:regulation of DNA-templated transcription"/>
    <property type="evidence" value="ECO:0007669"/>
    <property type="project" value="InterPro"/>
</dbReference>
<dbReference type="Gene3D" id="1.10.10.10">
    <property type="entry name" value="Winged helix-like DNA-binding domain superfamily/Winged helix DNA-binding domain"/>
    <property type="match status" value="1"/>
</dbReference>
<dbReference type="KEGG" id="npi:G7071_05165"/>
<dbReference type="Proteomes" id="UP000502035">
    <property type="component" value="Chromosome"/>
</dbReference>
<reference evidence="5 6" key="1">
    <citation type="submission" date="2020-03" db="EMBL/GenBank/DDBJ databases">
        <title>Nocardioides sp. nov., isolated from fish.</title>
        <authorList>
            <person name="Hyun D.-W."/>
            <person name="Bae J.-W."/>
        </authorList>
    </citation>
    <scope>NUCLEOTIDE SEQUENCE [LARGE SCALE GENOMIC DNA]</scope>
    <source>
        <strain evidence="5 6">HDW12A</strain>
    </source>
</reference>
<evidence type="ECO:0000313" key="6">
    <source>
        <dbReference type="Proteomes" id="UP000502035"/>
    </source>
</evidence>
<sequence>MPSLDDVRRQLRALAVAGLSVEELWRRSDATLRKLVPWDVSAWGQVDPATLLSTGCLALGAPFDSAREAVIFSLEHADGEVNRLIDLVHRTPPAGGLHAHTEGNPARSARFGRLLEPLGLRDDVRVALMRDGFCWASLYAYRREGHFTAEEVATLGVLSGDLADGVRLSLLRADASEGAHDEPGAPGLVLVAPDGSLSAVSEAAEDWLRLLGPDGRLPSAVAALTACLWSSSPGPKDLRLQAVDGRWVVLHASHLEGAGAAVIIEAARPIEVAEVLCAAYGLSVRERDVVGLVLRGESNRAAAKALGISEHTVKEHLKSVFAKVGVLSRGELAARLLHEHYLPRRDAGVPAAARGWFREPA</sequence>
<feature type="domain" description="HTH luxR-type" evidence="4">
    <location>
        <begin position="275"/>
        <end position="340"/>
    </location>
</feature>
<accession>A0A6G7YE46</accession>
<evidence type="ECO:0000256" key="1">
    <source>
        <dbReference type="ARBA" id="ARBA00023015"/>
    </source>
</evidence>
<dbReference type="SUPFAM" id="SSF46894">
    <property type="entry name" value="C-terminal effector domain of the bipartite response regulators"/>
    <property type="match status" value="1"/>
</dbReference>
<dbReference type="PRINTS" id="PR00038">
    <property type="entry name" value="HTHLUXR"/>
</dbReference>
<organism evidence="5 6">
    <name type="scientific">Nocardioides piscis</name>
    <dbReference type="NCBI Taxonomy" id="2714938"/>
    <lineage>
        <taxon>Bacteria</taxon>
        <taxon>Bacillati</taxon>
        <taxon>Actinomycetota</taxon>
        <taxon>Actinomycetes</taxon>
        <taxon>Propionibacteriales</taxon>
        <taxon>Nocardioidaceae</taxon>
        <taxon>Nocardioides</taxon>
    </lineage>
</organism>